<accession>A0AAD8VGA2</accession>
<feature type="chain" id="PRO_5041989792" description="Thionin-like protein" evidence="1">
    <location>
        <begin position="30"/>
        <end position="113"/>
    </location>
</feature>
<name>A0AAD8VGA2_LOLMU</name>
<evidence type="ECO:0000313" key="2">
    <source>
        <dbReference type="EMBL" id="KAK1605329.1"/>
    </source>
</evidence>
<evidence type="ECO:0000256" key="1">
    <source>
        <dbReference type="SAM" id="SignalP"/>
    </source>
</evidence>
<dbReference type="AlphaFoldDB" id="A0AAD8VGA2"/>
<proteinExistence type="predicted"/>
<comment type="caution">
    <text evidence="2">The sequence shown here is derived from an EMBL/GenBank/DDBJ whole genome shotgun (WGS) entry which is preliminary data.</text>
</comment>
<evidence type="ECO:0008006" key="4">
    <source>
        <dbReference type="Google" id="ProtNLM"/>
    </source>
</evidence>
<dbReference type="Proteomes" id="UP001231189">
    <property type="component" value="Unassembled WGS sequence"/>
</dbReference>
<gene>
    <name evidence="2" type="ORF">QYE76_029002</name>
</gene>
<evidence type="ECO:0000313" key="3">
    <source>
        <dbReference type="Proteomes" id="UP001231189"/>
    </source>
</evidence>
<keyword evidence="1" id="KW-0732">Signal</keyword>
<protein>
    <recommendedName>
        <fullName evidence="4">Thionin-like protein</fullName>
    </recommendedName>
</protein>
<sequence>MAVSAHKMVSLCAVLVIVVMATMGQATMADTYYADPDRCGLACPSSATTCGTICIPACNTFSQQLCDGVCRLTQPLEPLSGLGQICLSQVSTACIAICKNLCEPLPVQTKTSP</sequence>
<organism evidence="2 3">
    <name type="scientific">Lolium multiflorum</name>
    <name type="common">Italian ryegrass</name>
    <name type="synonym">Lolium perenne subsp. multiflorum</name>
    <dbReference type="NCBI Taxonomy" id="4521"/>
    <lineage>
        <taxon>Eukaryota</taxon>
        <taxon>Viridiplantae</taxon>
        <taxon>Streptophyta</taxon>
        <taxon>Embryophyta</taxon>
        <taxon>Tracheophyta</taxon>
        <taxon>Spermatophyta</taxon>
        <taxon>Magnoliopsida</taxon>
        <taxon>Liliopsida</taxon>
        <taxon>Poales</taxon>
        <taxon>Poaceae</taxon>
        <taxon>BOP clade</taxon>
        <taxon>Pooideae</taxon>
        <taxon>Poodae</taxon>
        <taxon>Poeae</taxon>
        <taxon>Poeae Chloroplast Group 2 (Poeae type)</taxon>
        <taxon>Loliodinae</taxon>
        <taxon>Loliinae</taxon>
        <taxon>Lolium</taxon>
    </lineage>
</organism>
<dbReference type="EMBL" id="JAUUTY010000007">
    <property type="protein sequence ID" value="KAK1605329.1"/>
    <property type="molecule type" value="Genomic_DNA"/>
</dbReference>
<keyword evidence="3" id="KW-1185">Reference proteome</keyword>
<reference evidence="2" key="1">
    <citation type="submission" date="2023-07" db="EMBL/GenBank/DDBJ databases">
        <title>A chromosome-level genome assembly of Lolium multiflorum.</title>
        <authorList>
            <person name="Chen Y."/>
            <person name="Copetti D."/>
            <person name="Kolliker R."/>
            <person name="Studer B."/>
        </authorList>
    </citation>
    <scope>NUCLEOTIDE SEQUENCE</scope>
    <source>
        <strain evidence="2">02402/16</strain>
        <tissue evidence="2">Leaf</tissue>
    </source>
</reference>
<feature type="signal peptide" evidence="1">
    <location>
        <begin position="1"/>
        <end position="29"/>
    </location>
</feature>